<dbReference type="Proteomes" id="UP000694380">
    <property type="component" value="Chromosome 2"/>
</dbReference>
<feature type="domain" description="CortBP2/NAV1-like AAA+ ATPase lid" evidence="3">
    <location>
        <begin position="157"/>
        <end position="227"/>
    </location>
</feature>
<evidence type="ECO:0000313" key="5">
    <source>
        <dbReference type="Proteomes" id="UP000694380"/>
    </source>
</evidence>
<evidence type="ECO:0000256" key="2">
    <source>
        <dbReference type="SAM" id="MobiDB-lite"/>
    </source>
</evidence>
<dbReference type="Ensembl" id="ENSCPBT00000012715.1">
    <property type="protein sequence ID" value="ENSCPBP00000010597.1"/>
    <property type="gene ID" value="ENSCPBG00000008123.1"/>
</dbReference>
<dbReference type="PANTHER" id="PTHR12784">
    <property type="entry name" value="STEERIN"/>
    <property type="match status" value="1"/>
</dbReference>
<feature type="region of interest" description="Disordered" evidence="2">
    <location>
        <begin position="302"/>
        <end position="333"/>
    </location>
</feature>
<keyword evidence="5" id="KW-1185">Reference proteome</keyword>
<evidence type="ECO:0000259" key="3">
    <source>
        <dbReference type="Pfam" id="PF25408"/>
    </source>
</evidence>
<evidence type="ECO:0000256" key="1">
    <source>
        <dbReference type="ARBA" id="ARBA00023054"/>
    </source>
</evidence>
<organism evidence="4 5">
    <name type="scientific">Chrysemys picta bellii</name>
    <name type="common">Western painted turtle</name>
    <name type="synonym">Emys bellii</name>
    <dbReference type="NCBI Taxonomy" id="8478"/>
    <lineage>
        <taxon>Eukaryota</taxon>
        <taxon>Metazoa</taxon>
        <taxon>Chordata</taxon>
        <taxon>Craniata</taxon>
        <taxon>Vertebrata</taxon>
        <taxon>Euteleostomi</taxon>
        <taxon>Archelosauria</taxon>
        <taxon>Testudinata</taxon>
        <taxon>Testudines</taxon>
        <taxon>Cryptodira</taxon>
        <taxon>Durocryptodira</taxon>
        <taxon>Testudinoidea</taxon>
        <taxon>Emydidae</taxon>
        <taxon>Chrysemys</taxon>
    </lineage>
</organism>
<accession>A0A8C3FPD3</accession>
<dbReference type="InterPro" id="IPR039041">
    <property type="entry name" value="Nav/unc-53"/>
</dbReference>
<reference evidence="4" key="2">
    <citation type="submission" date="2025-08" db="UniProtKB">
        <authorList>
            <consortium name="Ensembl"/>
        </authorList>
    </citation>
    <scope>IDENTIFICATION</scope>
</reference>
<protein>
    <recommendedName>
        <fullName evidence="3">CortBP2/NAV1-like AAA+ ATPase lid domain-containing protein</fullName>
    </recommendedName>
</protein>
<keyword evidence="1" id="KW-0175">Coiled coil</keyword>
<reference evidence="4" key="1">
    <citation type="journal article" date="2015" name="Genome Biol. Evol.">
        <title>Physical Mapping and Refinement of the Painted Turtle Genome (Chrysemys picta) Inform Amniote Genome Evolution and Challenge Turtle-Bird Chromosomal Conservation.</title>
        <authorList>
            <person name="Badenhorst D."/>
            <person name="Hillier L.W."/>
            <person name="Literman R."/>
            <person name="Montiel E.E."/>
            <person name="Radhakrishnan S."/>
            <person name="Shen Y."/>
            <person name="Minx P."/>
            <person name="Janes D.E."/>
            <person name="Warren W.C."/>
            <person name="Edwards S.V."/>
            <person name="Valenzuela N."/>
        </authorList>
    </citation>
    <scope>NUCLEOTIDE SEQUENCE [LARGE SCALE GENOMIC DNA]</scope>
</reference>
<reference evidence="4" key="3">
    <citation type="submission" date="2025-09" db="UniProtKB">
        <authorList>
            <consortium name="Ensembl"/>
        </authorList>
    </citation>
    <scope>IDENTIFICATION</scope>
</reference>
<dbReference type="AlphaFoldDB" id="A0A8C3FPD3"/>
<proteinExistence type="predicted"/>
<sequence>MAAGFTCEIVKVDVDADFSKEQLAELFINNACLVPVKQLSVSKKTIVILENLEKASLFDLLGDFLTPLENRGSENPCTFQKANGVPDAYYFHENCFLMGTIAKSRLQGSDLLVQQHFRWVQLRWDGEPIHGLLQRFLRRKVINKFRGKVPPPWDPVCKIIDWILAVWHQLNSCLSRLGAPEALIGPKHFFSCPVEPGHGQITVKWLSKLWNTVIAPRVQEAILSRASVKRPSALGQTAAKKNPSQGQQAVVKAALSILLNKAVLHGCPLPRTDLDRYIADFKGGNFPLAMVSSYKNCNKKRGENASWRKVSTSPRKKSGHSSSQSWNKQEANTEGKACYFGPQKTC</sequence>
<name>A0A8C3FPD3_CHRPI</name>
<dbReference type="GO" id="GO:0022008">
    <property type="term" value="P:neurogenesis"/>
    <property type="evidence" value="ECO:0007669"/>
    <property type="project" value="InterPro"/>
</dbReference>
<feature type="compositionally biased region" description="Polar residues" evidence="2">
    <location>
        <begin position="320"/>
        <end position="332"/>
    </location>
</feature>
<dbReference type="Pfam" id="PF25408">
    <property type="entry name" value="AAA_lid_NAV1"/>
    <property type="match status" value="1"/>
</dbReference>
<dbReference type="GeneTree" id="ENSGT00940000158293"/>
<dbReference type="InterPro" id="IPR057568">
    <property type="entry name" value="CortBP2_NAV1-like_AAA_lid"/>
</dbReference>
<evidence type="ECO:0000313" key="4">
    <source>
        <dbReference type="Ensembl" id="ENSCPBP00000010597.1"/>
    </source>
</evidence>
<dbReference type="PANTHER" id="PTHR12784:SF28">
    <property type="entry name" value="PROTEIN SICKIE"/>
    <property type="match status" value="1"/>
</dbReference>